<dbReference type="AlphaFoldDB" id="A0AAW0YV12"/>
<proteinExistence type="predicted"/>
<feature type="domain" description="Amino acid permease/ SLC12A" evidence="8">
    <location>
        <begin position="50"/>
        <end position="513"/>
    </location>
</feature>
<evidence type="ECO:0000259" key="8">
    <source>
        <dbReference type="Pfam" id="PF00324"/>
    </source>
</evidence>
<feature type="transmembrane region" description="Helical" evidence="7">
    <location>
        <begin position="412"/>
        <end position="436"/>
    </location>
</feature>
<feature type="transmembrane region" description="Helical" evidence="7">
    <location>
        <begin position="79"/>
        <end position="103"/>
    </location>
</feature>
<name>A0AAW0YV12_9TREE</name>
<dbReference type="InterPro" id="IPR004841">
    <property type="entry name" value="AA-permease/SLC12A_dom"/>
</dbReference>
<dbReference type="GO" id="GO:0015171">
    <property type="term" value="F:amino acid transmembrane transporter activity"/>
    <property type="evidence" value="ECO:0007669"/>
    <property type="project" value="TreeGrafter"/>
</dbReference>
<feature type="transmembrane region" description="Helical" evidence="7">
    <location>
        <begin position="51"/>
        <end position="73"/>
    </location>
</feature>
<dbReference type="EMBL" id="JBCAWK010000012">
    <property type="protein sequence ID" value="KAK8845534.1"/>
    <property type="molecule type" value="Genomic_DNA"/>
</dbReference>
<dbReference type="InterPro" id="IPR050524">
    <property type="entry name" value="APC_YAT"/>
</dbReference>
<feature type="transmembrane region" description="Helical" evidence="7">
    <location>
        <begin position="115"/>
        <end position="133"/>
    </location>
</feature>
<dbReference type="Proteomes" id="UP001388673">
    <property type="component" value="Unassembled WGS sequence"/>
</dbReference>
<evidence type="ECO:0000256" key="7">
    <source>
        <dbReference type="SAM" id="Phobius"/>
    </source>
</evidence>
<evidence type="ECO:0000256" key="2">
    <source>
        <dbReference type="ARBA" id="ARBA00022448"/>
    </source>
</evidence>
<evidence type="ECO:0000313" key="9">
    <source>
        <dbReference type="EMBL" id="KAK8845534.1"/>
    </source>
</evidence>
<evidence type="ECO:0000256" key="1">
    <source>
        <dbReference type="ARBA" id="ARBA00004141"/>
    </source>
</evidence>
<feature type="transmembrane region" description="Helical" evidence="7">
    <location>
        <begin position="282"/>
        <end position="303"/>
    </location>
</feature>
<organism evidence="9 10">
    <name type="scientific">Kwoniella newhampshirensis</name>
    <dbReference type="NCBI Taxonomy" id="1651941"/>
    <lineage>
        <taxon>Eukaryota</taxon>
        <taxon>Fungi</taxon>
        <taxon>Dikarya</taxon>
        <taxon>Basidiomycota</taxon>
        <taxon>Agaricomycotina</taxon>
        <taxon>Tremellomycetes</taxon>
        <taxon>Tremellales</taxon>
        <taxon>Cryptococcaceae</taxon>
        <taxon>Kwoniella</taxon>
    </lineage>
</organism>
<feature type="transmembrane region" description="Helical" evidence="7">
    <location>
        <begin position="457"/>
        <end position="476"/>
    </location>
</feature>
<feature type="transmembrane region" description="Helical" evidence="7">
    <location>
        <begin position="163"/>
        <end position="183"/>
    </location>
</feature>
<feature type="region of interest" description="Disordered" evidence="6">
    <location>
        <begin position="1"/>
        <end position="25"/>
    </location>
</feature>
<evidence type="ECO:0000256" key="6">
    <source>
        <dbReference type="SAM" id="MobiDB-lite"/>
    </source>
</evidence>
<feature type="transmembrane region" description="Helical" evidence="7">
    <location>
        <begin position="488"/>
        <end position="507"/>
    </location>
</feature>
<dbReference type="PANTHER" id="PTHR43341:SF9">
    <property type="entry name" value="DICARBOXYLIC AMINO ACID PERMEASE"/>
    <property type="match status" value="1"/>
</dbReference>
<dbReference type="RefSeq" id="XP_066800342.1">
    <property type="nucleotide sequence ID" value="XM_066949334.1"/>
</dbReference>
<evidence type="ECO:0000256" key="4">
    <source>
        <dbReference type="ARBA" id="ARBA00022989"/>
    </source>
</evidence>
<keyword evidence="3 7" id="KW-0812">Transmembrane</keyword>
<dbReference type="PIRSF" id="PIRSF006060">
    <property type="entry name" value="AA_transporter"/>
    <property type="match status" value="1"/>
</dbReference>
<feature type="transmembrane region" description="Helical" evidence="7">
    <location>
        <begin position="233"/>
        <end position="255"/>
    </location>
</feature>
<feature type="transmembrane region" description="Helical" evidence="7">
    <location>
        <begin position="323"/>
        <end position="351"/>
    </location>
</feature>
<keyword evidence="5 7" id="KW-0472">Membrane</keyword>
<comment type="subcellular location">
    <subcellularLocation>
        <location evidence="1">Membrane</location>
        <topology evidence="1">Multi-pass membrane protein</topology>
    </subcellularLocation>
</comment>
<gene>
    <name evidence="9" type="ORF">IAR55_006249</name>
</gene>
<feature type="transmembrane region" description="Helical" evidence="7">
    <location>
        <begin position="195"/>
        <end position="213"/>
    </location>
</feature>
<keyword evidence="2" id="KW-0813">Transport</keyword>
<dbReference type="PANTHER" id="PTHR43341">
    <property type="entry name" value="AMINO ACID PERMEASE"/>
    <property type="match status" value="1"/>
</dbReference>
<sequence>MSDLESKLSGGLSNTELENEEKSHDADVYVQHANSAPQEERLKRQLRSRHASMLALGGAIGTGLIIGSGAGLAHAGPVGLLLAFIYIGSLCYAMMCALGEMAAFLPHQRGFPGHATRFVGPAFGAATGIAYWLKYLLGTATQYSACAVIVNYWIPSSKVNNGVWIAIFISLTAVLQFMPVKFFGEFEFWCSTFKVIVLTGLMIFALVVDVGGVHPHEYIGFRTWKQMPFAEYLVKGALGRFLGFVSALITAIYSYTGSEMVGIALGEMSNPRKNVARAVRACFYRVLFLYCGSIFFVGLIVPANSPLLLAANSHSSNANASPFVVAMSVAGVKVLPHIINASALVFVASAANSDAYVNSRTGYALAADGNLPKIFLRTNRFGTPYVSVMVTLLFSMLAFTAVSNSAYTVFKYFVSAVTLMSTIVWMMIMFTHLRFIRACRVHGIDRQSLPYVSRLNPFLSWWGLIGTGIVSITKGFDAFIHHFNKISFVVNYVALPVVIVAYLFFAFRYKAWITPIEQLDFSGIRLFDGDELDSEEFEPERKPGVLGWLKHVWTS</sequence>
<evidence type="ECO:0000256" key="5">
    <source>
        <dbReference type="ARBA" id="ARBA00023136"/>
    </source>
</evidence>
<dbReference type="Gene3D" id="1.20.1740.10">
    <property type="entry name" value="Amino acid/polyamine transporter I"/>
    <property type="match status" value="1"/>
</dbReference>
<keyword evidence="10" id="KW-1185">Reference proteome</keyword>
<evidence type="ECO:0000313" key="10">
    <source>
        <dbReference type="Proteomes" id="UP001388673"/>
    </source>
</evidence>
<dbReference type="KEGG" id="kne:92183507"/>
<dbReference type="FunFam" id="1.20.1740.10:FF:000001">
    <property type="entry name" value="Amino acid permease"/>
    <property type="match status" value="1"/>
</dbReference>
<dbReference type="GO" id="GO:0016020">
    <property type="term" value="C:membrane"/>
    <property type="evidence" value="ECO:0007669"/>
    <property type="project" value="UniProtKB-SubCell"/>
</dbReference>
<protein>
    <recommendedName>
        <fullName evidence="8">Amino acid permease/ SLC12A domain-containing protein</fullName>
    </recommendedName>
</protein>
<accession>A0AAW0YV12</accession>
<dbReference type="GeneID" id="92183507"/>
<reference evidence="9 10" key="1">
    <citation type="journal article" date="2024" name="bioRxiv">
        <title>Comparative genomics of Cryptococcus and Kwoniella reveals pathogenesis evolution and contrasting karyotype dynamics via intercentromeric recombination or chromosome fusion.</title>
        <authorList>
            <person name="Coelho M.A."/>
            <person name="David-Palma M."/>
            <person name="Shea T."/>
            <person name="Bowers K."/>
            <person name="McGinley-Smith S."/>
            <person name="Mohammad A.W."/>
            <person name="Gnirke A."/>
            <person name="Yurkov A.M."/>
            <person name="Nowrousian M."/>
            <person name="Sun S."/>
            <person name="Cuomo C.A."/>
            <person name="Heitman J."/>
        </authorList>
    </citation>
    <scope>NUCLEOTIDE SEQUENCE [LARGE SCALE GENOMIC DNA]</scope>
    <source>
        <strain evidence="9 10">CBS 13917</strain>
    </source>
</reference>
<evidence type="ECO:0000256" key="3">
    <source>
        <dbReference type="ARBA" id="ARBA00022692"/>
    </source>
</evidence>
<feature type="transmembrane region" description="Helical" evidence="7">
    <location>
        <begin position="385"/>
        <end position="406"/>
    </location>
</feature>
<keyword evidence="4 7" id="KW-1133">Transmembrane helix</keyword>
<dbReference type="Pfam" id="PF00324">
    <property type="entry name" value="AA_permease"/>
    <property type="match status" value="1"/>
</dbReference>
<comment type="caution">
    <text evidence="9">The sequence shown here is derived from an EMBL/GenBank/DDBJ whole genome shotgun (WGS) entry which is preliminary data.</text>
</comment>